<dbReference type="PANTHER" id="PTHR18919">
    <property type="entry name" value="ACETYL-COA C-ACYLTRANSFERASE"/>
    <property type="match status" value="1"/>
</dbReference>
<dbReference type="PROSITE" id="PS00737">
    <property type="entry name" value="THIOLASE_2"/>
    <property type="match status" value="1"/>
</dbReference>
<dbReference type="InterPro" id="IPR020615">
    <property type="entry name" value="Thiolase_acyl_enz_int_AS"/>
</dbReference>
<evidence type="ECO:0000256" key="4">
    <source>
        <dbReference type="ARBA" id="ARBA00023315"/>
    </source>
</evidence>
<organism evidence="10 11">
    <name type="scientific">Paeniglutamicibacter sulfureus</name>
    <dbReference type="NCBI Taxonomy" id="43666"/>
    <lineage>
        <taxon>Bacteria</taxon>
        <taxon>Bacillati</taxon>
        <taxon>Actinomycetota</taxon>
        <taxon>Actinomycetes</taxon>
        <taxon>Micrococcales</taxon>
        <taxon>Micrococcaceae</taxon>
        <taxon>Paeniglutamicibacter</taxon>
    </lineage>
</organism>
<dbReference type="InterPro" id="IPR020616">
    <property type="entry name" value="Thiolase_N"/>
</dbReference>
<keyword evidence="11" id="KW-1185">Reference proteome</keyword>
<protein>
    <recommendedName>
        <fullName evidence="6">Probable acetyl-CoA acetyltransferase</fullName>
        <ecNumber evidence="2">2.3.1.9</ecNumber>
    </recommendedName>
    <alternativeName>
        <fullName evidence="5">Acetoacetyl-CoA thiolase</fullName>
    </alternativeName>
</protein>
<proteinExistence type="inferred from homology"/>
<evidence type="ECO:0000256" key="2">
    <source>
        <dbReference type="ARBA" id="ARBA00012705"/>
    </source>
</evidence>
<dbReference type="PROSITE" id="PS00098">
    <property type="entry name" value="THIOLASE_1"/>
    <property type="match status" value="1"/>
</dbReference>
<dbReference type="EC" id="2.3.1.9" evidence="2"/>
<evidence type="ECO:0000256" key="6">
    <source>
        <dbReference type="ARBA" id="ARBA00040529"/>
    </source>
</evidence>
<dbReference type="GO" id="GO:0003985">
    <property type="term" value="F:acetyl-CoA C-acetyltransferase activity"/>
    <property type="evidence" value="ECO:0007669"/>
    <property type="project" value="UniProtKB-EC"/>
</dbReference>
<keyword evidence="3 7" id="KW-0808">Transferase</keyword>
<dbReference type="EMBL" id="JAVDYI010000001">
    <property type="protein sequence ID" value="MDR7359821.1"/>
    <property type="molecule type" value="Genomic_DNA"/>
</dbReference>
<dbReference type="InterPro" id="IPR020613">
    <property type="entry name" value="Thiolase_CS"/>
</dbReference>
<evidence type="ECO:0000256" key="5">
    <source>
        <dbReference type="ARBA" id="ARBA00030755"/>
    </source>
</evidence>
<reference evidence="10 11" key="1">
    <citation type="submission" date="2023-07" db="EMBL/GenBank/DDBJ databases">
        <title>Sequencing the genomes of 1000 actinobacteria strains.</title>
        <authorList>
            <person name="Klenk H.-P."/>
        </authorList>
    </citation>
    <scope>NUCLEOTIDE SEQUENCE [LARGE SCALE GENOMIC DNA]</scope>
    <source>
        <strain evidence="10 11">DSM 20167</strain>
    </source>
</reference>
<evidence type="ECO:0000256" key="3">
    <source>
        <dbReference type="ARBA" id="ARBA00022679"/>
    </source>
</evidence>
<gene>
    <name evidence="10" type="ORF">J2S64_003512</name>
</gene>
<keyword evidence="4 7" id="KW-0012">Acyltransferase</keyword>
<evidence type="ECO:0000259" key="9">
    <source>
        <dbReference type="Pfam" id="PF02803"/>
    </source>
</evidence>
<dbReference type="InterPro" id="IPR002155">
    <property type="entry name" value="Thiolase"/>
</dbReference>
<dbReference type="NCBIfam" id="TIGR01930">
    <property type="entry name" value="AcCoA-C-Actrans"/>
    <property type="match status" value="1"/>
</dbReference>
<dbReference type="SUPFAM" id="SSF53901">
    <property type="entry name" value="Thiolase-like"/>
    <property type="match status" value="2"/>
</dbReference>
<evidence type="ECO:0000256" key="1">
    <source>
        <dbReference type="ARBA" id="ARBA00010982"/>
    </source>
</evidence>
<evidence type="ECO:0000313" key="10">
    <source>
        <dbReference type="EMBL" id="MDR7359821.1"/>
    </source>
</evidence>
<dbReference type="InterPro" id="IPR016039">
    <property type="entry name" value="Thiolase-like"/>
</dbReference>
<dbReference type="CDD" id="cd00751">
    <property type="entry name" value="thiolase"/>
    <property type="match status" value="1"/>
</dbReference>
<dbReference type="InterPro" id="IPR020617">
    <property type="entry name" value="Thiolase_C"/>
</dbReference>
<comment type="similarity">
    <text evidence="1 7">Belongs to the thiolase-like superfamily. Thiolase family.</text>
</comment>
<dbReference type="RefSeq" id="WP_302265163.1">
    <property type="nucleotide sequence ID" value="NZ_BAAAWO010000001.1"/>
</dbReference>
<evidence type="ECO:0000313" key="11">
    <source>
        <dbReference type="Proteomes" id="UP001183817"/>
    </source>
</evidence>
<accession>A0ABU2BME0</accession>
<comment type="caution">
    <text evidence="10">The sequence shown here is derived from an EMBL/GenBank/DDBJ whole genome shotgun (WGS) entry which is preliminary data.</text>
</comment>
<dbReference type="PIRSF" id="PIRSF000429">
    <property type="entry name" value="Ac-CoA_Ac_transf"/>
    <property type="match status" value="1"/>
</dbReference>
<dbReference type="PANTHER" id="PTHR18919:SF107">
    <property type="entry name" value="ACETYL-COA ACETYLTRANSFERASE, CYTOSOLIC"/>
    <property type="match status" value="1"/>
</dbReference>
<feature type="domain" description="Thiolase N-terminal" evidence="8">
    <location>
        <begin position="8"/>
        <end position="265"/>
    </location>
</feature>
<name>A0ABU2BME0_9MICC</name>
<evidence type="ECO:0000256" key="7">
    <source>
        <dbReference type="RuleBase" id="RU003557"/>
    </source>
</evidence>
<evidence type="ECO:0000259" key="8">
    <source>
        <dbReference type="Pfam" id="PF00108"/>
    </source>
</evidence>
<feature type="domain" description="Thiolase C-terminal" evidence="9">
    <location>
        <begin position="274"/>
        <end position="394"/>
    </location>
</feature>
<dbReference type="Pfam" id="PF00108">
    <property type="entry name" value="Thiolase_N"/>
    <property type="match status" value="1"/>
</dbReference>
<sequence>MSSPRDAVLVAGARTPFGRLNGQLSSLSAVELGAAAIRGALERSGIPAAEVQAVIMGHVVQAGCGQNPARQSAITAGIGWDVNATTLNKVCLSGLAAITDAARLIRVGDADVVVAGGQESMSQTPHLLPGSRQGWTYGNISAIDSVAHDGLTDAFDGNSMGMSTEAKNSVLGLTRTQQDEVAAASHQRAAAAINSGVFAEEIVTVSIPQRKGGTLVVDTDEGVRPNATIETLAGLRPAFAKDGTITAGNSSPLSDGAAAVIVTSREYARSRNLEILATIGAAGQVAGPDNSLHSQPSNSITAALKKQGWATSDLDFIEINEAFGAVACQSLKDLGYPLDKTNIHGGAIALGHPIGASGARLALTAAMELKRRGSGKTAVSLCGGGGQGDALLLSREA</sequence>
<dbReference type="Gene3D" id="3.40.47.10">
    <property type="match status" value="2"/>
</dbReference>
<dbReference type="Proteomes" id="UP001183817">
    <property type="component" value="Unassembled WGS sequence"/>
</dbReference>
<dbReference type="Pfam" id="PF02803">
    <property type="entry name" value="Thiolase_C"/>
    <property type="match status" value="1"/>
</dbReference>